<organism evidence="1 2">
    <name type="scientific">Noviherbaspirillum suwonense</name>
    <dbReference type="NCBI Taxonomy" id="1224511"/>
    <lineage>
        <taxon>Bacteria</taxon>
        <taxon>Pseudomonadati</taxon>
        <taxon>Pseudomonadota</taxon>
        <taxon>Betaproteobacteria</taxon>
        <taxon>Burkholderiales</taxon>
        <taxon>Oxalobacteraceae</taxon>
        <taxon>Noviherbaspirillum</taxon>
    </lineage>
</organism>
<keyword evidence="2" id="KW-1185">Reference proteome</keyword>
<dbReference type="EMBL" id="FXUL01000018">
    <property type="protein sequence ID" value="SMP72382.1"/>
    <property type="molecule type" value="Genomic_DNA"/>
</dbReference>
<name>A0ABY1QIL1_9BURK</name>
<accession>A0ABY1QIL1</accession>
<proteinExistence type="predicted"/>
<reference evidence="1 2" key="1">
    <citation type="submission" date="2017-05" db="EMBL/GenBank/DDBJ databases">
        <authorList>
            <person name="Varghese N."/>
            <person name="Submissions S."/>
        </authorList>
    </citation>
    <scope>NUCLEOTIDE SEQUENCE [LARGE SCALE GENOMIC DNA]</scope>
    <source>
        <strain evidence="1 2">DSM 26001</strain>
    </source>
</reference>
<dbReference type="Proteomes" id="UP001158049">
    <property type="component" value="Unassembled WGS sequence"/>
</dbReference>
<evidence type="ECO:0008006" key="3">
    <source>
        <dbReference type="Google" id="ProtNLM"/>
    </source>
</evidence>
<gene>
    <name evidence="1" type="ORF">SAMN06295970_11810</name>
</gene>
<evidence type="ECO:0000313" key="1">
    <source>
        <dbReference type="EMBL" id="SMP72382.1"/>
    </source>
</evidence>
<evidence type="ECO:0000313" key="2">
    <source>
        <dbReference type="Proteomes" id="UP001158049"/>
    </source>
</evidence>
<comment type="caution">
    <text evidence="1">The sequence shown here is derived from an EMBL/GenBank/DDBJ whole genome shotgun (WGS) entry which is preliminary data.</text>
</comment>
<protein>
    <recommendedName>
        <fullName evidence="3">Transposase</fullName>
    </recommendedName>
</protein>
<sequence>MMAKQELTEFPFYCCMYQDLNPRLSSPFSRHNKYHSAAKLYLRWTCLTQILRWREKYRLALQL</sequence>